<dbReference type="SUPFAM" id="SSF54001">
    <property type="entry name" value="Cysteine proteinases"/>
    <property type="match status" value="1"/>
</dbReference>
<keyword evidence="1" id="KW-0732">Signal</keyword>
<proteinExistence type="predicted"/>
<evidence type="ECO:0000259" key="2">
    <source>
        <dbReference type="Pfam" id="PF00112"/>
    </source>
</evidence>
<dbReference type="EnsemblMetazoa" id="tetur03g08020.1">
    <property type="protein sequence ID" value="tetur03g08020.1"/>
    <property type="gene ID" value="tetur03g08020"/>
</dbReference>
<feature type="chain" id="PRO_5018642947" description="Peptidase C1A papain C-terminal domain-containing protein" evidence="1">
    <location>
        <begin position="17"/>
        <end position="91"/>
    </location>
</feature>
<dbReference type="InterPro" id="IPR038765">
    <property type="entry name" value="Papain-like_cys_pep_sf"/>
</dbReference>
<dbReference type="GO" id="GO:0006508">
    <property type="term" value="P:proteolysis"/>
    <property type="evidence" value="ECO:0007669"/>
    <property type="project" value="InterPro"/>
</dbReference>
<dbReference type="AlphaFoldDB" id="T1K0J5"/>
<dbReference type="Proteomes" id="UP000015104">
    <property type="component" value="Unassembled WGS sequence"/>
</dbReference>
<organism evidence="3 4">
    <name type="scientific">Tetranychus urticae</name>
    <name type="common">Two-spotted spider mite</name>
    <dbReference type="NCBI Taxonomy" id="32264"/>
    <lineage>
        <taxon>Eukaryota</taxon>
        <taxon>Metazoa</taxon>
        <taxon>Ecdysozoa</taxon>
        <taxon>Arthropoda</taxon>
        <taxon>Chelicerata</taxon>
        <taxon>Arachnida</taxon>
        <taxon>Acari</taxon>
        <taxon>Acariformes</taxon>
        <taxon>Trombidiformes</taxon>
        <taxon>Prostigmata</taxon>
        <taxon>Eleutherengona</taxon>
        <taxon>Raphignathae</taxon>
        <taxon>Tetranychoidea</taxon>
        <taxon>Tetranychidae</taxon>
        <taxon>Tetranychus</taxon>
    </lineage>
</organism>
<dbReference type="Pfam" id="PF00112">
    <property type="entry name" value="Peptidase_C1"/>
    <property type="match status" value="1"/>
</dbReference>
<dbReference type="eggNOG" id="KOG1543">
    <property type="taxonomic scope" value="Eukaryota"/>
</dbReference>
<evidence type="ECO:0000256" key="1">
    <source>
        <dbReference type="SAM" id="SignalP"/>
    </source>
</evidence>
<protein>
    <recommendedName>
        <fullName evidence="2">Peptidase C1A papain C-terminal domain-containing protein</fullName>
    </recommendedName>
</protein>
<evidence type="ECO:0000313" key="4">
    <source>
        <dbReference type="Proteomes" id="UP000015104"/>
    </source>
</evidence>
<dbReference type="EMBL" id="CAEY01001142">
    <property type="status" value="NOT_ANNOTATED_CDS"/>
    <property type="molecule type" value="Genomic_DNA"/>
</dbReference>
<dbReference type="HOGENOM" id="CLU_2429897_0_0_1"/>
<dbReference type="InterPro" id="IPR000668">
    <property type="entry name" value="Peptidase_C1A_C"/>
</dbReference>
<accession>T1K0J5</accession>
<dbReference type="GO" id="GO:0008234">
    <property type="term" value="F:cysteine-type peptidase activity"/>
    <property type="evidence" value="ECO:0007669"/>
    <property type="project" value="InterPro"/>
</dbReference>
<feature type="domain" description="Peptidase C1A papain C-terminal" evidence="2">
    <location>
        <begin position="42"/>
        <end position="74"/>
    </location>
</feature>
<evidence type="ECO:0000313" key="3">
    <source>
        <dbReference type="EnsemblMetazoa" id="tetur03g08020.1"/>
    </source>
</evidence>
<name>T1K0J5_TETUR</name>
<reference evidence="4" key="1">
    <citation type="submission" date="2011-08" db="EMBL/GenBank/DDBJ databases">
        <authorList>
            <person name="Rombauts S."/>
        </authorList>
    </citation>
    <scope>NUCLEOTIDE SEQUENCE</scope>
    <source>
        <strain evidence="4">London</strain>
    </source>
</reference>
<dbReference type="Gene3D" id="3.90.70.10">
    <property type="entry name" value="Cysteine proteinases"/>
    <property type="match status" value="1"/>
</dbReference>
<keyword evidence="4" id="KW-1185">Reference proteome</keyword>
<feature type="signal peptide" evidence="1">
    <location>
        <begin position="1"/>
        <end position="16"/>
    </location>
</feature>
<sequence>MKSLIFLVLSLSLAYGARVFNQRNVHPLSDVMIDRINSIGTTWMAFGIIGMGTENGVDYWLVANSWNEYWGDKGNDECYIESDIIAELPRL</sequence>
<reference evidence="3" key="2">
    <citation type="submission" date="2015-06" db="UniProtKB">
        <authorList>
            <consortium name="EnsemblMetazoa"/>
        </authorList>
    </citation>
    <scope>IDENTIFICATION</scope>
</reference>